<proteinExistence type="predicted"/>
<protein>
    <submittedName>
        <fullName evidence="1">Uncharacterized protein</fullName>
    </submittedName>
</protein>
<accession>A0A6C0DV61</accession>
<dbReference type="AlphaFoldDB" id="A0A6C0DV61"/>
<reference evidence="1" key="1">
    <citation type="journal article" date="2020" name="Nature">
        <title>Giant virus diversity and host interactions through global metagenomics.</title>
        <authorList>
            <person name="Schulz F."/>
            <person name="Roux S."/>
            <person name="Paez-Espino D."/>
            <person name="Jungbluth S."/>
            <person name="Walsh D.A."/>
            <person name="Denef V.J."/>
            <person name="McMahon K.D."/>
            <person name="Konstantinidis K.T."/>
            <person name="Eloe-Fadrosh E.A."/>
            <person name="Kyrpides N.C."/>
            <person name="Woyke T."/>
        </authorList>
    </citation>
    <scope>NUCLEOTIDE SEQUENCE</scope>
    <source>
        <strain evidence="1">GVMAG-M-3300023174-60</strain>
    </source>
</reference>
<organism evidence="1">
    <name type="scientific">viral metagenome</name>
    <dbReference type="NCBI Taxonomy" id="1070528"/>
    <lineage>
        <taxon>unclassified sequences</taxon>
        <taxon>metagenomes</taxon>
        <taxon>organismal metagenomes</taxon>
    </lineage>
</organism>
<name>A0A6C0DV61_9ZZZZ</name>
<evidence type="ECO:0000313" key="1">
    <source>
        <dbReference type="EMBL" id="QHT20524.1"/>
    </source>
</evidence>
<sequence length="148" mass="16422">MAQFIRTPINNADLFNVLNHCTQVSQVSYRNERVIEIDWDYENNRVIVQDNGGWFYFSSPDIDHLTIYQVLGGLGYGNEQMVVTWAEDGDENAVLNSNVSQATLNQITLSAPNQPIPQVNNNVPLPQVAGQPAFNDPNIPNPVQGPIG</sequence>
<dbReference type="EMBL" id="MN739678">
    <property type="protein sequence ID" value="QHT20524.1"/>
    <property type="molecule type" value="Genomic_DNA"/>
</dbReference>